<dbReference type="GO" id="GO:0005509">
    <property type="term" value="F:calcium ion binding"/>
    <property type="evidence" value="ECO:0007669"/>
    <property type="project" value="InterPro"/>
</dbReference>
<dbReference type="PROSITE" id="PS50068">
    <property type="entry name" value="LDLRA_2"/>
    <property type="match status" value="2"/>
</dbReference>
<dbReference type="SMART" id="SM00192">
    <property type="entry name" value="LDLa"/>
    <property type="match status" value="2"/>
</dbReference>
<protein>
    <submittedName>
        <fullName evidence="16">Low-density lipoprotein receptor-related protein 2-like</fullName>
    </submittedName>
</protein>
<dbReference type="InterPro" id="IPR023415">
    <property type="entry name" value="LDLR_class-A_CS"/>
</dbReference>
<dbReference type="PROSITE" id="PS01209">
    <property type="entry name" value="LDLRA_1"/>
    <property type="match status" value="2"/>
</dbReference>
<evidence type="ECO:0000256" key="10">
    <source>
        <dbReference type="ARBA" id="ARBA00046288"/>
    </source>
</evidence>
<dbReference type="GO" id="GO:0043235">
    <property type="term" value="C:receptor complex"/>
    <property type="evidence" value="ECO:0007669"/>
    <property type="project" value="TreeGrafter"/>
</dbReference>
<dbReference type="InterPro" id="IPR002172">
    <property type="entry name" value="LDrepeatLR_classA_rpt"/>
</dbReference>
<dbReference type="GO" id="GO:0006898">
    <property type="term" value="P:receptor-mediated endocytosis"/>
    <property type="evidence" value="ECO:0007669"/>
    <property type="project" value="TreeGrafter"/>
</dbReference>
<dbReference type="SUPFAM" id="SSF57184">
    <property type="entry name" value="Growth factor receptor domain"/>
    <property type="match status" value="1"/>
</dbReference>
<keyword evidence="1 11" id="KW-0245">EGF-like domain</keyword>
<evidence type="ECO:0000313" key="16">
    <source>
        <dbReference type="RefSeq" id="XP_036361057.1"/>
    </source>
</evidence>
<accession>A0A7E6F277</accession>
<keyword evidence="15" id="KW-1185">Reference proteome</keyword>
<evidence type="ECO:0000256" key="11">
    <source>
        <dbReference type="PROSITE-ProRule" id="PRU00076"/>
    </source>
</evidence>
<feature type="disulfide bond" evidence="12">
    <location>
        <begin position="43"/>
        <end position="61"/>
    </location>
</feature>
<evidence type="ECO:0000256" key="5">
    <source>
        <dbReference type="ARBA" id="ARBA00022989"/>
    </source>
</evidence>
<dbReference type="PANTHER" id="PTHR22722">
    <property type="entry name" value="LOW-DENSITY LIPOPROTEIN RECEPTOR-RELATED PROTEIN 2-RELATED"/>
    <property type="match status" value="1"/>
</dbReference>
<dbReference type="Gene3D" id="4.10.400.10">
    <property type="entry name" value="Low-density Lipoprotein Receptor"/>
    <property type="match status" value="2"/>
</dbReference>
<dbReference type="Gene3D" id="2.10.25.10">
    <property type="entry name" value="Laminin"/>
    <property type="match status" value="1"/>
</dbReference>
<keyword evidence="13" id="KW-0732">Signal</keyword>
<dbReference type="InterPro" id="IPR000033">
    <property type="entry name" value="LDLR_classB_rpt"/>
</dbReference>
<keyword evidence="9" id="KW-0325">Glycoprotein</keyword>
<proteinExistence type="predicted"/>
<keyword evidence="5" id="KW-1133">Transmembrane helix</keyword>
<dbReference type="Proteomes" id="UP000515154">
    <property type="component" value="Linkage group LG8"/>
</dbReference>
<evidence type="ECO:0000256" key="12">
    <source>
        <dbReference type="PROSITE-ProRule" id="PRU00124"/>
    </source>
</evidence>
<evidence type="ECO:0000256" key="3">
    <source>
        <dbReference type="ARBA" id="ARBA00022692"/>
    </source>
</evidence>
<evidence type="ECO:0000256" key="1">
    <source>
        <dbReference type="ARBA" id="ARBA00022536"/>
    </source>
</evidence>
<dbReference type="Pfam" id="PF00057">
    <property type="entry name" value="Ldl_recept_a"/>
    <property type="match status" value="2"/>
</dbReference>
<evidence type="ECO:0000256" key="7">
    <source>
        <dbReference type="ARBA" id="ARBA00023157"/>
    </source>
</evidence>
<feature type="signal peptide" evidence="13">
    <location>
        <begin position="1"/>
        <end position="26"/>
    </location>
</feature>
<dbReference type="InterPro" id="IPR011042">
    <property type="entry name" value="6-blade_b-propeller_TolB-like"/>
</dbReference>
<feature type="domain" description="EGF-like" evidence="14">
    <location>
        <begin position="152"/>
        <end position="190"/>
    </location>
</feature>
<dbReference type="AlphaFoldDB" id="A0A7E6F277"/>
<dbReference type="GO" id="GO:0042562">
    <property type="term" value="F:hormone binding"/>
    <property type="evidence" value="ECO:0007669"/>
    <property type="project" value="TreeGrafter"/>
</dbReference>
<keyword evidence="7 11" id="KW-1015">Disulfide bond</keyword>
<name>A0A7E6F277_9MOLL</name>
<reference evidence="16" key="1">
    <citation type="submission" date="2025-08" db="UniProtKB">
        <authorList>
            <consortium name="RefSeq"/>
        </authorList>
    </citation>
    <scope>IDENTIFICATION</scope>
</reference>
<dbReference type="InterPro" id="IPR036055">
    <property type="entry name" value="LDL_receptor-like_sf"/>
</dbReference>
<comment type="subcellular location">
    <subcellularLocation>
        <location evidence="10">Endomembrane system</location>
        <topology evidence="10">Single-pass type I membrane protein</topology>
    </subcellularLocation>
</comment>
<dbReference type="KEGG" id="osn:115214854"/>
<dbReference type="PROSITE" id="PS01186">
    <property type="entry name" value="EGF_2"/>
    <property type="match status" value="1"/>
</dbReference>
<dbReference type="InterPro" id="IPR000742">
    <property type="entry name" value="EGF"/>
</dbReference>
<evidence type="ECO:0000313" key="15">
    <source>
        <dbReference type="Proteomes" id="UP000515154"/>
    </source>
</evidence>
<dbReference type="PROSITE" id="PS50026">
    <property type="entry name" value="EGF_3"/>
    <property type="match status" value="1"/>
</dbReference>
<dbReference type="PANTHER" id="PTHR22722:SF15">
    <property type="entry name" value="LOW-DENSITY LIPOPROTEIN RECEPTOR-RELATED"/>
    <property type="match status" value="1"/>
</dbReference>
<dbReference type="InterPro" id="IPR001881">
    <property type="entry name" value="EGF-like_Ca-bd_dom"/>
</dbReference>
<dbReference type="Gene3D" id="2.120.10.30">
    <property type="entry name" value="TolB, C-terminal domain"/>
    <property type="match status" value="1"/>
</dbReference>
<keyword evidence="6" id="KW-0472">Membrane</keyword>
<feature type="disulfide bond" evidence="11">
    <location>
        <begin position="156"/>
        <end position="166"/>
    </location>
</feature>
<dbReference type="SMART" id="SM00179">
    <property type="entry name" value="EGF_CA"/>
    <property type="match status" value="1"/>
</dbReference>
<keyword evidence="2" id="KW-0254">Endocytosis</keyword>
<organism evidence="15 16">
    <name type="scientific">Octopus sinensis</name>
    <name type="common">East Asian common octopus</name>
    <dbReference type="NCBI Taxonomy" id="2607531"/>
    <lineage>
        <taxon>Eukaryota</taxon>
        <taxon>Metazoa</taxon>
        <taxon>Spiralia</taxon>
        <taxon>Lophotrochozoa</taxon>
        <taxon>Mollusca</taxon>
        <taxon>Cephalopoda</taxon>
        <taxon>Coleoidea</taxon>
        <taxon>Octopodiformes</taxon>
        <taxon>Octopoda</taxon>
        <taxon>Incirrata</taxon>
        <taxon>Octopodidae</taxon>
        <taxon>Octopus</taxon>
    </lineage>
</organism>
<feature type="disulfide bond" evidence="12">
    <location>
        <begin position="36"/>
        <end position="48"/>
    </location>
</feature>
<dbReference type="InterPro" id="IPR000152">
    <property type="entry name" value="EGF-type_Asp/Asn_hydroxyl_site"/>
</dbReference>
<dbReference type="CDD" id="cd00054">
    <property type="entry name" value="EGF_CA"/>
    <property type="match status" value="1"/>
</dbReference>
<evidence type="ECO:0000256" key="13">
    <source>
        <dbReference type="SAM" id="SignalP"/>
    </source>
</evidence>
<dbReference type="CDD" id="cd00112">
    <property type="entry name" value="LDLa"/>
    <property type="match status" value="2"/>
</dbReference>
<dbReference type="InterPro" id="IPR018097">
    <property type="entry name" value="EGF_Ca-bd_CS"/>
</dbReference>
<evidence type="ECO:0000256" key="9">
    <source>
        <dbReference type="ARBA" id="ARBA00023180"/>
    </source>
</evidence>
<dbReference type="GO" id="GO:0016324">
    <property type="term" value="C:apical plasma membrane"/>
    <property type="evidence" value="ECO:0007669"/>
    <property type="project" value="TreeGrafter"/>
</dbReference>
<gene>
    <name evidence="16" type="primary">LOC115214854</name>
</gene>
<dbReference type="SUPFAM" id="SSF63825">
    <property type="entry name" value="YWTD domain"/>
    <property type="match status" value="1"/>
</dbReference>
<keyword evidence="8" id="KW-0675">Receptor</keyword>
<dbReference type="InterPro" id="IPR009030">
    <property type="entry name" value="Growth_fac_rcpt_cys_sf"/>
</dbReference>
<dbReference type="PROSITE" id="PS00010">
    <property type="entry name" value="ASX_HYDROXYL"/>
    <property type="match status" value="1"/>
</dbReference>
<evidence type="ECO:0000256" key="4">
    <source>
        <dbReference type="ARBA" id="ARBA00022737"/>
    </source>
</evidence>
<evidence type="ECO:0000256" key="2">
    <source>
        <dbReference type="ARBA" id="ARBA00022583"/>
    </source>
</evidence>
<sequence>MKTALAGCPGTLAVLLLALFTSRIHSQVPNSTLSGCLGNQFACNSGQCVKQEFLCNGVTNCEDESDEQVCYQKVCPNNQWACPNAERCIPITSVCNGKNDCDDGADEASTCSSRRCGLLSCLYRCNPSPEGGMCYCADGMALKPDDKRTCIDFNECSSWGYCDQICTNKQYGYTCSCQAGFTLTGKQMCRANNSESARLIVSSNKRLFSMKTDGSDIKLIATTSISPVAFDSYRNKIFWANAHDSDKREFWESDLSGENKRSIPLKTTFNIILLSFDWIANNLYYEDRIARSIGILSLDNRRQCRIITTGLTKTFSIALDPLVGYMFVTLWGYSYERVNGIYRAFMDGSNMVYFKTSKYTFPRGITADVISKRIYFIDSHFDQMLTFDYNGLNRFEIIAGGKYIPSPVAITHFESHLFWADLNKGKIMKMNKNGSISTLTEIYHNTSEIPQRLKIFHSSLQPQGRNPCKQAKCQHICVVTHTSDNDGLGYRCLCEIGFIPDSNQINCTHWEIIKVGDRKGIKNSTFSILLYNPCKYEKADV</sequence>
<feature type="chain" id="PRO_5028869994" evidence="13">
    <location>
        <begin position="27"/>
        <end position="541"/>
    </location>
</feature>
<feature type="disulfide bond" evidence="12">
    <location>
        <begin position="55"/>
        <end position="70"/>
    </location>
</feature>
<dbReference type="RefSeq" id="XP_036361057.1">
    <property type="nucleotide sequence ID" value="XM_036505164.1"/>
</dbReference>
<dbReference type="SMART" id="SM00181">
    <property type="entry name" value="EGF"/>
    <property type="match status" value="3"/>
</dbReference>
<evidence type="ECO:0000256" key="8">
    <source>
        <dbReference type="ARBA" id="ARBA00023170"/>
    </source>
</evidence>
<evidence type="ECO:0000259" key="14">
    <source>
        <dbReference type="PROSITE" id="PS50026"/>
    </source>
</evidence>
<comment type="caution">
    <text evidence="11">Lacks conserved residue(s) required for the propagation of feature annotation.</text>
</comment>
<evidence type="ECO:0000256" key="6">
    <source>
        <dbReference type="ARBA" id="ARBA00023136"/>
    </source>
</evidence>
<dbReference type="PRINTS" id="PR00261">
    <property type="entry name" value="LDLRECEPTOR"/>
</dbReference>
<dbReference type="PROSITE" id="PS01187">
    <property type="entry name" value="EGF_CA"/>
    <property type="match status" value="1"/>
</dbReference>
<dbReference type="SMART" id="SM00135">
    <property type="entry name" value="LY"/>
    <property type="match status" value="5"/>
</dbReference>
<keyword evidence="3" id="KW-0812">Transmembrane</keyword>
<dbReference type="InterPro" id="IPR051221">
    <property type="entry name" value="LDLR-related"/>
</dbReference>
<keyword evidence="4" id="KW-0677">Repeat</keyword>